<accession>A0A9W6Z2Y9</accession>
<keyword evidence="2" id="KW-1185">Reference proteome</keyword>
<organism evidence="1 2">
    <name type="scientific">Ambrosiozyma monospora</name>
    <name type="common">Yeast</name>
    <name type="synonym">Endomycopsis monosporus</name>
    <dbReference type="NCBI Taxonomy" id="43982"/>
    <lineage>
        <taxon>Eukaryota</taxon>
        <taxon>Fungi</taxon>
        <taxon>Dikarya</taxon>
        <taxon>Ascomycota</taxon>
        <taxon>Saccharomycotina</taxon>
        <taxon>Pichiomycetes</taxon>
        <taxon>Pichiales</taxon>
        <taxon>Pichiaceae</taxon>
        <taxon>Ambrosiozyma</taxon>
    </lineage>
</organism>
<evidence type="ECO:0000313" key="2">
    <source>
        <dbReference type="Proteomes" id="UP001165063"/>
    </source>
</evidence>
<gene>
    <name evidence="1" type="ORF">Amon01_000685200</name>
</gene>
<evidence type="ECO:0000313" key="1">
    <source>
        <dbReference type="EMBL" id="GMG46162.1"/>
    </source>
</evidence>
<reference evidence="1" key="1">
    <citation type="submission" date="2023-04" db="EMBL/GenBank/DDBJ databases">
        <title>Ambrosiozyma monospora NBRC 1965.</title>
        <authorList>
            <person name="Ichikawa N."/>
            <person name="Sato H."/>
            <person name="Tonouchi N."/>
        </authorList>
    </citation>
    <scope>NUCLEOTIDE SEQUENCE</scope>
    <source>
        <strain evidence="1">NBRC 1965</strain>
    </source>
</reference>
<proteinExistence type="predicted"/>
<dbReference type="EMBL" id="BSXU01004643">
    <property type="protein sequence ID" value="GMG46162.1"/>
    <property type="molecule type" value="Genomic_DNA"/>
</dbReference>
<sequence>MDHMEIERWGWKEVGQELRRSQMKGFVGSRIFVVVGSFEVVDLVEERIGRRCKDFVVVVDLVVVGNSCFDCCNGLGTFKLNYLID</sequence>
<protein>
    <submittedName>
        <fullName evidence="1">Unnamed protein product</fullName>
    </submittedName>
</protein>
<dbReference type="AlphaFoldDB" id="A0A9W6Z2Y9"/>
<comment type="caution">
    <text evidence="1">The sequence shown here is derived from an EMBL/GenBank/DDBJ whole genome shotgun (WGS) entry which is preliminary data.</text>
</comment>
<name>A0A9W6Z2Y9_AMBMO</name>
<dbReference type="Proteomes" id="UP001165063">
    <property type="component" value="Unassembled WGS sequence"/>
</dbReference>